<keyword evidence="10 13" id="KW-1133">Transmembrane helix</keyword>
<evidence type="ECO:0000256" key="13">
    <source>
        <dbReference type="SAM" id="Phobius"/>
    </source>
</evidence>
<keyword evidence="11 13" id="KW-0472">Membrane</keyword>
<dbReference type="AlphaFoldDB" id="A0AAP5QF52"/>
<comment type="subunit">
    <text evidence="4">The accessory proteins ExbB and ExbD seem to form a complex with TonB.</text>
</comment>
<evidence type="ECO:0000256" key="3">
    <source>
        <dbReference type="ARBA" id="ARBA00005811"/>
    </source>
</evidence>
<gene>
    <name evidence="14" type="ORF">ParKJ_27005</name>
</gene>
<comment type="caution">
    <text evidence="14">The sequence shown here is derived from an EMBL/GenBank/DDBJ whole genome shotgun (WGS) entry which is preliminary data.</text>
</comment>
<evidence type="ECO:0000256" key="6">
    <source>
        <dbReference type="ARBA" id="ARBA00022475"/>
    </source>
</evidence>
<sequence>MISRSNVKAADEPLAEINITPLVDVMLVLVVILLVMAPMLTRTLHIDLPKLAAGVVPAVRDHAVTVSLDAHGKLAIDGRNIAPDQLEPTLRRLAAHDDRTIVNLRSDRSQPFGAVASVLAKIGHAGVAHVAVATENVEAGN</sequence>
<comment type="subcellular location">
    <subcellularLocation>
        <location evidence="2">Cell inner membrane</location>
        <topology evidence="2">Single-pass type II membrane protein</topology>
    </subcellularLocation>
    <subcellularLocation>
        <location evidence="12">Cell membrane</location>
        <topology evidence="12">Single-pass type II membrane protein</topology>
    </subcellularLocation>
</comment>
<dbReference type="GO" id="GO:0022857">
    <property type="term" value="F:transmembrane transporter activity"/>
    <property type="evidence" value="ECO:0007669"/>
    <property type="project" value="InterPro"/>
</dbReference>
<comment type="function">
    <text evidence="1">Involved in the TonB-dependent energy-dependent transport of various receptor-bound substrates.</text>
</comment>
<evidence type="ECO:0000256" key="9">
    <source>
        <dbReference type="ARBA" id="ARBA00022927"/>
    </source>
</evidence>
<evidence type="ECO:0000256" key="2">
    <source>
        <dbReference type="ARBA" id="ARBA00004249"/>
    </source>
</evidence>
<feature type="transmembrane region" description="Helical" evidence="13">
    <location>
        <begin position="20"/>
        <end position="40"/>
    </location>
</feature>
<evidence type="ECO:0000256" key="7">
    <source>
        <dbReference type="ARBA" id="ARBA00022519"/>
    </source>
</evidence>
<organism evidence="14 15">
    <name type="scientific">Paraburkholderia fungorum</name>
    <dbReference type="NCBI Taxonomy" id="134537"/>
    <lineage>
        <taxon>Bacteria</taxon>
        <taxon>Pseudomonadati</taxon>
        <taxon>Pseudomonadota</taxon>
        <taxon>Betaproteobacteria</taxon>
        <taxon>Burkholderiales</taxon>
        <taxon>Burkholderiaceae</taxon>
        <taxon>Paraburkholderia</taxon>
    </lineage>
</organism>
<reference evidence="14" key="1">
    <citation type="submission" date="2022-08" db="EMBL/GenBank/DDBJ databases">
        <authorList>
            <person name="Kim S.-J."/>
        </authorList>
    </citation>
    <scope>NUCLEOTIDE SEQUENCE</scope>
    <source>
        <strain evidence="14">KJ</strain>
    </source>
</reference>
<evidence type="ECO:0000256" key="12">
    <source>
        <dbReference type="RuleBase" id="RU003879"/>
    </source>
</evidence>
<keyword evidence="8 12" id="KW-0812">Transmembrane</keyword>
<proteinExistence type="inferred from homology"/>
<evidence type="ECO:0000256" key="10">
    <source>
        <dbReference type="ARBA" id="ARBA00022989"/>
    </source>
</evidence>
<keyword evidence="9 12" id="KW-0653">Protein transport</keyword>
<dbReference type="InterPro" id="IPR003400">
    <property type="entry name" value="ExbD"/>
</dbReference>
<evidence type="ECO:0000256" key="8">
    <source>
        <dbReference type="ARBA" id="ARBA00022692"/>
    </source>
</evidence>
<evidence type="ECO:0000256" key="11">
    <source>
        <dbReference type="ARBA" id="ARBA00023136"/>
    </source>
</evidence>
<accession>A0AAP5QF52</accession>
<evidence type="ECO:0000313" key="15">
    <source>
        <dbReference type="Proteomes" id="UP001246473"/>
    </source>
</evidence>
<dbReference type="Proteomes" id="UP001246473">
    <property type="component" value="Unassembled WGS sequence"/>
</dbReference>
<dbReference type="PANTHER" id="PTHR30558">
    <property type="entry name" value="EXBD MEMBRANE COMPONENT OF PMF-DRIVEN MACROMOLECULE IMPORT SYSTEM"/>
    <property type="match status" value="1"/>
</dbReference>
<protein>
    <submittedName>
        <fullName evidence="14">Biopolymer transporter ExbD</fullName>
    </submittedName>
</protein>
<name>A0AAP5QF52_9BURK</name>
<dbReference type="GO" id="GO:0015031">
    <property type="term" value="P:protein transport"/>
    <property type="evidence" value="ECO:0007669"/>
    <property type="project" value="UniProtKB-KW"/>
</dbReference>
<dbReference type="EMBL" id="JANSLM010000011">
    <property type="protein sequence ID" value="MDT8841082.1"/>
    <property type="molecule type" value="Genomic_DNA"/>
</dbReference>
<dbReference type="GO" id="GO:0005886">
    <property type="term" value="C:plasma membrane"/>
    <property type="evidence" value="ECO:0007669"/>
    <property type="project" value="UniProtKB-SubCell"/>
</dbReference>
<keyword evidence="6" id="KW-1003">Cell membrane</keyword>
<dbReference type="PANTHER" id="PTHR30558:SF12">
    <property type="entry name" value="BIOPOLYMER TRANSPORT PROTEIN EXBD"/>
    <property type="match status" value="1"/>
</dbReference>
<keyword evidence="5 12" id="KW-0813">Transport</keyword>
<comment type="similarity">
    <text evidence="3 12">Belongs to the ExbD/TolR family.</text>
</comment>
<evidence type="ECO:0000313" key="14">
    <source>
        <dbReference type="EMBL" id="MDT8841082.1"/>
    </source>
</evidence>
<dbReference type="RefSeq" id="WP_106353185.1">
    <property type="nucleotide sequence ID" value="NZ_JANSLM010000011.1"/>
</dbReference>
<evidence type="ECO:0000256" key="4">
    <source>
        <dbReference type="ARBA" id="ARBA00011471"/>
    </source>
</evidence>
<keyword evidence="7" id="KW-0997">Cell inner membrane</keyword>
<evidence type="ECO:0000256" key="1">
    <source>
        <dbReference type="ARBA" id="ARBA00003540"/>
    </source>
</evidence>
<evidence type="ECO:0000256" key="5">
    <source>
        <dbReference type="ARBA" id="ARBA00022448"/>
    </source>
</evidence>
<dbReference type="Gene3D" id="3.30.420.270">
    <property type="match status" value="1"/>
</dbReference>
<dbReference type="Pfam" id="PF02472">
    <property type="entry name" value="ExbD"/>
    <property type="match status" value="1"/>
</dbReference>